<dbReference type="Gene3D" id="3.40.395.10">
    <property type="entry name" value="Adenoviral Proteinase, Chain A"/>
    <property type="match status" value="1"/>
</dbReference>
<dbReference type="Proteomes" id="UP001627284">
    <property type="component" value="Unassembled WGS sequence"/>
</dbReference>
<feature type="compositionally biased region" description="Low complexity" evidence="5">
    <location>
        <begin position="14"/>
        <end position="31"/>
    </location>
</feature>
<keyword evidence="4" id="KW-0175">Coiled coil</keyword>
<feature type="compositionally biased region" description="Basic residues" evidence="5">
    <location>
        <begin position="1"/>
        <end position="10"/>
    </location>
</feature>
<feature type="coiled-coil region" evidence="4">
    <location>
        <begin position="472"/>
        <end position="499"/>
    </location>
</feature>
<dbReference type="PROSITE" id="PS50600">
    <property type="entry name" value="ULP_PROTEASE"/>
    <property type="match status" value="1"/>
</dbReference>
<accession>A0ABD2TJQ8</accession>
<dbReference type="PANTHER" id="PTHR48449:SF1">
    <property type="entry name" value="DUF1985 DOMAIN-CONTAINING PROTEIN"/>
    <property type="match status" value="1"/>
</dbReference>
<keyword evidence="8" id="KW-1185">Reference proteome</keyword>
<organism evidence="7 8">
    <name type="scientific">Solanum stoloniferum</name>
    <dbReference type="NCBI Taxonomy" id="62892"/>
    <lineage>
        <taxon>Eukaryota</taxon>
        <taxon>Viridiplantae</taxon>
        <taxon>Streptophyta</taxon>
        <taxon>Embryophyta</taxon>
        <taxon>Tracheophyta</taxon>
        <taxon>Spermatophyta</taxon>
        <taxon>Magnoliopsida</taxon>
        <taxon>eudicotyledons</taxon>
        <taxon>Gunneridae</taxon>
        <taxon>Pentapetalae</taxon>
        <taxon>asterids</taxon>
        <taxon>lamiids</taxon>
        <taxon>Solanales</taxon>
        <taxon>Solanaceae</taxon>
        <taxon>Solanoideae</taxon>
        <taxon>Solaneae</taxon>
        <taxon>Solanum</taxon>
    </lineage>
</organism>
<dbReference type="InterPro" id="IPR038765">
    <property type="entry name" value="Papain-like_cys_pep_sf"/>
</dbReference>
<dbReference type="AlphaFoldDB" id="A0ABD2TJQ8"/>
<evidence type="ECO:0000259" key="6">
    <source>
        <dbReference type="PROSITE" id="PS50600"/>
    </source>
</evidence>
<evidence type="ECO:0000313" key="7">
    <source>
        <dbReference type="EMBL" id="KAL3356499.1"/>
    </source>
</evidence>
<dbReference type="Pfam" id="PF09331">
    <property type="entry name" value="DUF1985"/>
    <property type="match status" value="1"/>
</dbReference>
<name>A0ABD2TJQ8_9SOLN</name>
<comment type="similarity">
    <text evidence="1">Belongs to the peptidase C48 family.</text>
</comment>
<dbReference type="GO" id="GO:0008233">
    <property type="term" value="F:peptidase activity"/>
    <property type="evidence" value="ECO:0007669"/>
    <property type="project" value="UniProtKB-KW"/>
</dbReference>
<reference evidence="7 8" key="1">
    <citation type="submission" date="2024-05" db="EMBL/GenBank/DDBJ databases">
        <title>De novo assembly of an allotetraploid wild potato.</title>
        <authorList>
            <person name="Hosaka A.J."/>
        </authorList>
    </citation>
    <scope>NUCLEOTIDE SEQUENCE [LARGE SCALE GENOMIC DNA]</scope>
    <source>
        <tissue evidence="7">Young leaves</tissue>
    </source>
</reference>
<sequence length="1009" mass="115832">MEKTPRKSPRLNKSVVIVDSPPISSRPSGRSNEFIVINSSSSYKVQQKDYCGADTKSKGKEKLVEDHYPHDNDFEDDIPLSKRLRVNNDQYSKNVDGGSVSKGMNGLSQKWTRFVNNKRKNASQVPLKIKKKQSHWCSYVNVNVFVDITKLLEKIGSVHLFKESPFGYLLGLSQLKVQPQIIRCLVHHLANNRDDMFVSDINGKEMHFGLREFLVITGFKCGGCMVFDHDQNNTSKLLSRYFPNVVDKVLKADFIRVFKEDGLIQEEDFFNMSMIYFISTFILSSPPQLSHIPKDHFLCVESGQYITYPWGNLSFFNLRHSISSQMAKDLDYVKFEEFPLALQIWFYECCNKVDGSIAIRKSNRTPRIFNWDISKNKIYFDHLQKGMFRKYGNQYTFEDLVFMDEELHIIESENLTVLTDMPFNKKSKRDRYVRQNQNLQTHSVVRQNVKDLPHSSAQKVGSDPSLSFNKDLQKIAQEVVKVRNELEKLEKNVDAKFVEMKASMDSSFKYIIQELKSLRNDVSTNKDLGGERDQRKGNVDVQNEHLQDCGDKDGVQTPSSFRNHVIDNNCGVSVDFEINRKTPTLDDFVMPNKHESQLVALETGQTYVSSLVDVESENICVTPLEVAKAGKTKFNQFGVIEGENSFISPVQHVRTKIPGKYAQSPDTNLSESGGTSVNTVKYCLWRHPFVNYKGFDMYSEVILQFKKWVDSKLSKKRGKKTSFFIAASNPIDPPFEFGVGKVDLMDWFHPLAYPGQPWSDLHVDVIMYYLRKFCKYGPDNSARVTTTDPFFISWVVQIYDAWEANGKDESLISIHHEVAQYIRGDRILANIPWVDVDHVCIPVNSSVAFHWFLVVFSIRKRCLYIYDSLNGYGVKHTNAVTSLVQKISRMIPLFLVATDYYALRKDIDWNADVHYAGRPVGDPLVYGNHENIPQQCDNSTDCGLYTCAFAEYVCRGDRNVSMSGLNAENLRLRFGALLWEYGKMKIDIESVSEDEASNQGRRSNRRVKE</sequence>
<dbReference type="InterPro" id="IPR003653">
    <property type="entry name" value="Peptidase_C48_C"/>
</dbReference>
<keyword evidence="2" id="KW-0645">Protease</keyword>
<evidence type="ECO:0000313" key="8">
    <source>
        <dbReference type="Proteomes" id="UP001627284"/>
    </source>
</evidence>
<evidence type="ECO:0000256" key="5">
    <source>
        <dbReference type="SAM" id="MobiDB-lite"/>
    </source>
</evidence>
<dbReference type="SUPFAM" id="SSF54001">
    <property type="entry name" value="Cysteine proteinases"/>
    <property type="match status" value="1"/>
</dbReference>
<evidence type="ECO:0000256" key="1">
    <source>
        <dbReference type="ARBA" id="ARBA00005234"/>
    </source>
</evidence>
<feature type="region of interest" description="Disordered" evidence="5">
    <location>
        <begin position="1"/>
        <end position="32"/>
    </location>
</feature>
<dbReference type="EMBL" id="JBJKTR010000010">
    <property type="protein sequence ID" value="KAL3356499.1"/>
    <property type="molecule type" value="Genomic_DNA"/>
</dbReference>
<evidence type="ECO:0000256" key="4">
    <source>
        <dbReference type="SAM" id="Coils"/>
    </source>
</evidence>
<protein>
    <recommendedName>
        <fullName evidence="6">Ubiquitin-like protease family profile domain-containing protein</fullName>
    </recommendedName>
</protein>
<evidence type="ECO:0000256" key="2">
    <source>
        <dbReference type="ARBA" id="ARBA00022670"/>
    </source>
</evidence>
<dbReference type="InterPro" id="IPR015410">
    <property type="entry name" value="DUF1985"/>
</dbReference>
<evidence type="ECO:0000256" key="3">
    <source>
        <dbReference type="ARBA" id="ARBA00022801"/>
    </source>
</evidence>
<gene>
    <name evidence="7" type="ORF">AABB24_017262</name>
</gene>
<dbReference type="GO" id="GO:0006508">
    <property type="term" value="P:proteolysis"/>
    <property type="evidence" value="ECO:0007669"/>
    <property type="project" value="UniProtKB-KW"/>
</dbReference>
<comment type="caution">
    <text evidence="7">The sequence shown here is derived from an EMBL/GenBank/DDBJ whole genome shotgun (WGS) entry which is preliminary data.</text>
</comment>
<keyword evidence="3" id="KW-0378">Hydrolase</keyword>
<feature type="domain" description="Ubiquitin-like protease family profile" evidence="6">
    <location>
        <begin position="742"/>
        <end position="953"/>
    </location>
</feature>
<dbReference type="Pfam" id="PF02902">
    <property type="entry name" value="Peptidase_C48"/>
    <property type="match status" value="1"/>
</dbReference>
<dbReference type="PANTHER" id="PTHR48449">
    <property type="entry name" value="DUF1985 DOMAIN-CONTAINING PROTEIN"/>
    <property type="match status" value="1"/>
</dbReference>
<proteinExistence type="inferred from homology"/>